<keyword evidence="7" id="KW-1015">Disulfide bond</keyword>
<reference evidence="10" key="2">
    <citation type="submission" date="2025-08" db="UniProtKB">
        <authorList>
            <consortium name="RefSeq"/>
        </authorList>
    </citation>
    <scope>IDENTIFICATION</scope>
    <source>
        <strain evidence="10">MV-25-SWS-2005</strain>
        <tissue evidence="10">Whole body</tissue>
    </source>
</reference>
<dbReference type="InParanoid" id="A0A6I8V4I2"/>
<evidence type="ECO:0000256" key="1">
    <source>
        <dbReference type="ARBA" id="ARBA00004613"/>
    </source>
</evidence>
<proteinExistence type="inferred from homology"/>
<dbReference type="InterPro" id="IPR013172">
    <property type="entry name" value="Bomanin"/>
</dbReference>
<sequence length="75" mass="7836">MKSIGLASAVLLLCCLLAVVNATPGKVYINGKCIDCNRPDGDDSIVIPMEPRSGAMSYALTSGAMVFGVLYHLCS</sequence>
<dbReference type="GO" id="GO:0045087">
    <property type="term" value="P:innate immune response"/>
    <property type="evidence" value="ECO:0007669"/>
    <property type="project" value="UniProtKB-KW"/>
</dbReference>
<evidence type="ECO:0000256" key="3">
    <source>
        <dbReference type="ARBA" id="ARBA00022525"/>
    </source>
</evidence>
<gene>
    <name evidence="10" type="primary">BomT2</name>
</gene>
<evidence type="ECO:0000256" key="5">
    <source>
        <dbReference type="ARBA" id="ARBA00022729"/>
    </source>
</evidence>
<accession>A0A6I8V4I2</accession>
<keyword evidence="5 8" id="KW-0732">Signal</keyword>
<dbReference type="Proteomes" id="UP000001819">
    <property type="component" value="Chromosome 3"/>
</dbReference>
<protein>
    <submittedName>
        <fullName evidence="10">Uncharacterized protein BomT2</fullName>
    </submittedName>
</protein>
<evidence type="ECO:0000313" key="10">
    <source>
        <dbReference type="RefSeq" id="XP_002138660.3"/>
    </source>
</evidence>
<keyword evidence="9" id="KW-1185">Reference proteome</keyword>
<comment type="similarity">
    <text evidence="2">Belongs to the bomanin family.</text>
</comment>
<dbReference type="RefSeq" id="XP_002138660.3">
    <property type="nucleotide sequence ID" value="XM_002138624.4"/>
</dbReference>
<feature type="signal peptide" evidence="8">
    <location>
        <begin position="1"/>
        <end position="22"/>
    </location>
</feature>
<dbReference type="KEGG" id="dpo:6898655"/>
<dbReference type="Pfam" id="PF08194">
    <property type="entry name" value="DIM"/>
    <property type="match status" value="1"/>
</dbReference>
<name>A0A6I8V4I2_DROPS</name>
<evidence type="ECO:0000313" key="9">
    <source>
        <dbReference type="Proteomes" id="UP000001819"/>
    </source>
</evidence>
<keyword evidence="4" id="KW-0399">Innate immunity</keyword>
<evidence type="ECO:0000256" key="4">
    <source>
        <dbReference type="ARBA" id="ARBA00022588"/>
    </source>
</evidence>
<organism evidence="9 10">
    <name type="scientific">Drosophila pseudoobscura pseudoobscura</name>
    <name type="common">Fruit fly</name>
    <dbReference type="NCBI Taxonomy" id="46245"/>
    <lineage>
        <taxon>Eukaryota</taxon>
        <taxon>Metazoa</taxon>
        <taxon>Ecdysozoa</taxon>
        <taxon>Arthropoda</taxon>
        <taxon>Hexapoda</taxon>
        <taxon>Insecta</taxon>
        <taxon>Pterygota</taxon>
        <taxon>Neoptera</taxon>
        <taxon>Endopterygota</taxon>
        <taxon>Diptera</taxon>
        <taxon>Brachycera</taxon>
        <taxon>Muscomorpha</taxon>
        <taxon>Ephydroidea</taxon>
        <taxon>Drosophilidae</taxon>
        <taxon>Drosophila</taxon>
        <taxon>Sophophora</taxon>
    </lineage>
</organism>
<evidence type="ECO:0000256" key="6">
    <source>
        <dbReference type="ARBA" id="ARBA00022859"/>
    </source>
</evidence>
<keyword evidence="6" id="KW-0391">Immunity</keyword>
<evidence type="ECO:0000256" key="2">
    <source>
        <dbReference type="ARBA" id="ARBA00005379"/>
    </source>
</evidence>
<keyword evidence="3" id="KW-0964">Secreted</keyword>
<evidence type="ECO:0000256" key="7">
    <source>
        <dbReference type="ARBA" id="ARBA00023157"/>
    </source>
</evidence>
<comment type="subcellular location">
    <subcellularLocation>
        <location evidence="1">Secreted</location>
    </subcellularLocation>
</comment>
<reference evidence="9" key="1">
    <citation type="submission" date="2024-06" db="UniProtKB">
        <authorList>
            <consortium name="RefSeq"/>
        </authorList>
    </citation>
    <scope>NUCLEOTIDE SEQUENCE [LARGE SCALE GENOMIC DNA]</scope>
    <source>
        <strain evidence="9">MV2-25</strain>
    </source>
</reference>
<feature type="chain" id="PRO_5026236024" evidence="8">
    <location>
        <begin position="23"/>
        <end position="75"/>
    </location>
</feature>
<evidence type="ECO:0000256" key="8">
    <source>
        <dbReference type="SAM" id="SignalP"/>
    </source>
</evidence>
<dbReference type="FunCoup" id="A0A6I8V4I2">
    <property type="interactions" value="2"/>
</dbReference>
<dbReference type="AlphaFoldDB" id="A0A6I8V4I2"/>
<dbReference type="GO" id="GO:0005576">
    <property type="term" value="C:extracellular region"/>
    <property type="evidence" value="ECO:0007669"/>
    <property type="project" value="UniProtKB-SubCell"/>
</dbReference>